<accession>A0A2K8TAH6</accession>
<keyword evidence="2" id="KW-1185">Reference proteome</keyword>
<reference evidence="1 2" key="1">
    <citation type="submission" date="2017-11" db="EMBL/GenBank/DDBJ databases">
        <title>Complete genome of a free-living desiccation-tolerant cyanobacterium and its photosynthetic adaptation to extreme terrestrial habitat.</title>
        <authorList>
            <person name="Shang J."/>
        </authorList>
    </citation>
    <scope>NUCLEOTIDE SEQUENCE [LARGE SCALE GENOMIC DNA]</scope>
    <source>
        <strain evidence="1 2">CCNUN1</strain>
        <plasmid evidence="2">pnfsy08</plasmid>
    </source>
</reference>
<dbReference type="KEGG" id="nfl:COO91_10897"/>
<name>A0A2K8TAH6_9NOSO</name>
<dbReference type="EMBL" id="CP024793">
    <property type="protein sequence ID" value="AUB44659.1"/>
    <property type="molecule type" value="Genomic_DNA"/>
</dbReference>
<evidence type="ECO:0000313" key="2">
    <source>
        <dbReference type="Proteomes" id="UP000232003"/>
    </source>
</evidence>
<organism evidence="1 2">
    <name type="scientific">Nostoc flagelliforme CCNUN1</name>
    <dbReference type="NCBI Taxonomy" id="2038116"/>
    <lineage>
        <taxon>Bacteria</taxon>
        <taxon>Bacillati</taxon>
        <taxon>Cyanobacteriota</taxon>
        <taxon>Cyanophyceae</taxon>
        <taxon>Nostocales</taxon>
        <taxon>Nostocaceae</taxon>
        <taxon>Nostoc</taxon>
    </lineage>
</organism>
<evidence type="ECO:0000313" key="1">
    <source>
        <dbReference type="EMBL" id="AUB44659.1"/>
    </source>
</evidence>
<dbReference type="Proteomes" id="UP000232003">
    <property type="component" value="Plasmid pNFSY08"/>
</dbReference>
<keyword evidence="1" id="KW-0614">Plasmid</keyword>
<dbReference type="AlphaFoldDB" id="A0A2K8TAH6"/>
<proteinExistence type="predicted"/>
<geneLocation type="plasmid" evidence="2">
    <name>pnfsy08</name>
</geneLocation>
<sequence length="62" mass="6805">MITIAFNEKMGSLCVKSSSSPPQQTRHILATEHLKKNSAILNSAILNQERGGFRPATTKVDH</sequence>
<protein>
    <submittedName>
        <fullName evidence="1">Uncharacterized protein</fullName>
    </submittedName>
</protein>
<gene>
    <name evidence="1" type="ORF">COO91_10897</name>
</gene>